<gene>
    <name evidence="3" type="ORF">KZJ38_27585</name>
</gene>
<reference evidence="3 4" key="1">
    <citation type="submission" date="2021-07" db="EMBL/GenBank/DDBJ databases">
        <title>Paraburkholderia edwinii protects Aspergillus sp. from phenazines by acting as a toxin sponge.</title>
        <authorList>
            <person name="Dahlstrom K.M."/>
            <person name="Newman D.K."/>
        </authorList>
    </citation>
    <scope>NUCLEOTIDE SEQUENCE [LARGE SCALE GENOMIC DNA]</scope>
    <source>
        <strain evidence="3 4">Pe01</strain>
    </source>
</reference>
<name>A0ABX8V1D8_9BURK</name>
<evidence type="ECO:0000313" key="3">
    <source>
        <dbReference type="EMBL" id="QYD73392.1"/>
    </source>
</evidence>
<evidence type="ECO:0000256" key="1">
    <source>
        <dbReference type="ARBA" id="ARBA00023002"/>
    </source>
</evidence>
<dbReference type="GO" id="GO:0051213">
    <property type="term" value="F:dioxygenase activity"/>
    <property type="evidence" value="ECO:0007669"/>
    <property type="project" value="UniProtKB-KW"/>
</dbReference>
<feature type="domain" description="Vanillate O-demethylase oxygenase-like C-terminal catalytic" evidence="2">
    <location>
        <begin position="108"/>
        <end position="282"/>
    </location>
</feature>
<dbReference type="Pfam" id="PF19112">
    <property type="entry name" value="VanA_C"/>
    <property type="match status" value="1"/>
</dbReference>
<keyword evidence="3" id="KW-0223">Dioxygenase</keyword>
<dbReference type="SUPFAM" id="SSF55961">
    <property type="entry name" value="Bet v1-like"/>
    <property type="match status" value="1"/>
</dbReference>
<dbReference type="EMBL" id="CP080096">
    <property type="protein sequence ID" value="QYD73392.1"/>
    <property type="molecule type" value="Genomic_DNA"/>
</dbReference>
<sequence length="295" mass="33155">MSEAQRDAALKALNGAPVDEWFAVSAASRIGEMPLRTRLLGRPLAVWRDTLTGEPVAAPEIGARQRYHAIDRYGCTWVALAAPRRALFTLPQYEQPGRRVIDCGAFGVHTSAPRVIENFLDMGHFPYVHTGILGEEPHTEVKDYKVHEDEHGELWATDCAFWQPRAAAAANAGMDVDYTYRVPQPFCALLYKTSPRMPAERDVIALFVQPLGEVESRAHLLMLLFDDEHDNTALVSFQQTIFGQDKPILESQLPKRLPLDARAEVSTRADAMSMAYRRWLKARGLRYGVEVKPSR</sequence>
<proteinExistence type="predicted"/>
<dbReference type="RefSeq" id="WP_219803137.1">
    <property type="nucleotide sequence ID" value="NZ_CP080096.1"/>
</dbReference>
<keyword evidence="1" id="KW-0560">Oxidoreductase</keyword>
<dbReference type="InterPro" id="IPR050584">
    <property type="entry name" value="Cholesterol_7-desaturase"/>
</dbReference>
<organism evidence="3 4">
    <name type="scientific">Paraburkholderia edwinii</name>
    <dbReference type="NCBI Taxonomy" id="2861782"/>
    <lineage>
        <taxon>Bacteria</taxon>
        <taxon>Pseudomonadati</taxon>
        <taxon>Pseudomonadota</taxon>
        <taxon>Betaproteobacteria</taxon>
        <taxon>Burkholderiales</taxon>
        <taxon>Burkholderiaceae</taxon>
        <taxon>Paraburkholderia</taxon>
    </lineage>
</organism>
<accession>A0ABX8V1D8</accession>
<dbReference type="Proteomes" id="UP000826462">
    <property type="component" value="Chromosome 2"/>
</dbReference>
<dbReference type="InterPro" id="IPR044043">
    <property type="entry name" value="VanA_C_cat"/>
</dbReference>
<evidence type="ECO:0000313" key="4">
    <source>
        <dbReference type="Proteomes" id="UP000826462"/>
    </source>
</evidence>
<dbReference type="PANTHER" id="PTHR21266:SF60">
    <property type="entry name" value="3-KETOSTEROID-9-ALPHA-MONOOXYGENASE, OXYGENASE COMPONENT"/>
    <property type="match status" value="1"/>
</dbReference>
<keyword evidence="4" id="KW-1185">Reference proteome</keyword>
<evidence type="ECO:0000259" key="2">
    <source>
        <dbReference type="Pfam" id="PF19112"/>
    </source>
</evidence>
<dbReference type="PANTHER" id="PTHR21266">
    <property type="entry name" value="IRON-SULFUR DOMAIN CONTAINING PROTEIN"/>
    <property type="match status" value="1"/>
</dbReference>
<dbReference type="Gene3D" id="3.90.380.10">
    <property type="entry name" value="Naphthalene 1,2-dioxygenase Alpha Subunit, Chain A, domain 1"/>
    <property type="match status" value="1"/>
</dbReference>
<protein>
    <submittedName>
        <fullName evidence="3">Aromatic ring-hydroxylating dioxygenase subunit alpha</fullName>
    </submittedName>
</protein>